<reference evidence="2 3" key="1">
    <citation type="submission" date="2020-03" db="EMBL/GenBank/DDBJ databases">
        <authorList>
            <person name="Lai Q."/>
        </authorList>
    </citation>
    <scope>NUCLEOTIDE SEQUENCE [LARGE SCALE GENOMIC DNA]</scope>
    <source>
        <strain evidence="2 3">CCUG 25036</strain>
    </source>
</reference>
<comment type="caution">
    <text evidence="2">The sequence shown here is derived from an EMBL/GenBank/DDBJ whole genome shotgun (WGS) entry which is preliminary data.</text>
</comment>
<dbReference type="EMBL" id="JAARLZ010000006">
    <property type="protein sequence ID" value="NII07245.1"/>
    <property type="molecule type" value="Genomic_DNA"/>
</dbReference>
<accession>A0A7X5UB35</accession>
<protein>
    <submittedName>
        <fullName evidence="2">Uncharacterized protein</fullName>
    </submittedName>
</protein>
<dbReference type="AlphaFoldDB" id="A0A7X5UB35"/>
<dbReference type="Proteomes" id="UP000490980">
    <property type="component" value="Unassembled WGS sequence"/>
</dbReference>
<name>A0A7X5UB35_9GAMM</name>
<gene>
    <name evidence="2" type="ORF">HBF25_12710</name>
</gene>
<keyword evidence="3" id="KW-1185">Reference proteome</keyword>
<feature type="region of interest" description="Disordered" evidence="1">
    <location>
        <begin position="144"/>
        <end position="164"/>
    </location>
</feature>
<evidence type="ECO:0000256" key="1">
    <source>
        <dbReference type="SAM" id="MobiDB-lite"/>
    </source>
</evidence>
<evidence type="ECO:0000313" key="3">
    <source>
        <dbReference type="Proteomes" id="UP000490980"/>
    </source>
</evidence>
<sequence length="164" mass="16700">MIAWIVIAILLLGAVGLRFWLRRYQDGEPAPVAVAAPEPVLPTAAESAPSEDLPMSLLSGLLAKFQLIASLIPLLTSMVQTVEAALPDGTPGAVKLKAVEDALASAYAKEQNSSVAFSEVWPALSGIASSLVATFKAAGTFTSSTAANSAPSTLSPAAASTHVA</sequence>
<dbReference type="RefSeq" id="WP_166948956.1">
    <property type="nucleotide sequence ID" value="NZ_JAARLZ010000006.1"/>
</dbReference>
<organism evidence="2 3">
    <name type="scientific">Luteibacter anthropi</name>
    <dbReference type="NCBI Taxonomy" id="564369"/>
    <lineage>
        <taxon>Bacteria</taxon>
        <taxon>Pseudomonadati</taxon>
        <taxon>Pseudomonadota</taxon>
        <taxon>Gammaproteobacteria</taxon>
        <taxon>Lysobacterales</taxon>
        <taxon>Rhodanobacteraceae</taxon>
        <taxon>Luteibacter</taxon>
    </lineage>
</organism>
<evidence type="ECO:0000313" key="2">
    <source>
        <dbReference type="EMBL" id="NII07245.1"/>
    </source>
</evidence>
<proteinExistence type="predicted"/>